<dbReference type="InterPro" id="IPR048229">
    <property type="entry name" value="GalB-like"/>
</dbReference>
<proteinExistence type="inferred from homology"/>
<dbReference type="SUPFAM" id="SSF49373">
    <property type="entry name" value="Invasin/intimin cell-adhesion fragments"/>
    <property type="match status" value="1"/>
</dbReference>
<dbReference type="EMBL" id="QGGO01000006">
    <property type="protein sequence ID" value="PWK27567.1"/>
    <property type="molecule type" value="Genomic_DNA"/>
</dbReference>
<keyword evidence="3" id="KW-0326">Glycosidase</keyword>
<evidence type="ECO:0000259" key="9">
    <source>
        <dbReference type="Pfam" id="PF18565"/>
    </source>
</evidence>
<feature type="domain" description="Glycoside hydrolase family 2 immunoglobulin-like beta-sandwich" evidence="5">
    <location>
        <begin position="194"/>
        <end position="293"/>
    </location>
</feature>
<organism evidence="10 11">
    <name type="scientific">Arcicella aurantiaca</name>
    <dbReference type="NCBI Taxonomy" id="591202"/>
    <lineage>
        <taxon>Bacteria</taxon>
        <taxon>Pseudomonadati</taxon>
        <taxon>Bacteroidota</taxon>
        <taxon>Cytophagia</taxon>
        <taxon>Cytophagales</taxon>
        <taxon>Flectobacillaceae</taxon>
        <taxon>Arcicella</taxon>
    </lineage>
</organism>
<dbReference type="Pfam" id="PF16355">
    <property type="entry name" value="DUF4982"/>
    <property type="match status" value="1"/>
</dbReference>
<evidence type="ECO:0000313" key="11">
    <source>
        <dbReference type="Proteomes" id="UP000245489"/>
    </source>
</evidence>
<dbReference type="PROSITE" id="PS00608">
    <property type="entry name" value="GLYCOSYL_HYDROL_F2_2"/>
    <property type="match status" value="1"/>
</dbReference>
<dbReference type="SUPFAM" id="SSF49785">
    <property type="entry name" value="Galactose-binding domain-like"/>
    <property type="match status" value="1"/>
</dbReference>
<dbReference type="InterPro" id="IPR032311">
    <property type="entry name" value="DUF4982"/>
</dbReference>
<dbReference type="PANTHER" id="PTHR42732">
    <property type="entry name" value="BETA-GALACTOSIDASE"/>
    <property type="match status" value="1"/>
</dbReference>
<evidence type="ECO:0000313" key="10">
    <source>
        <dbReference type="EMBL" id="PWK27567.1"/>
    </source>
</evidence>
<keyword evidence="2" id="KW-0378">Hydrolase</keyword>
<dbReference type="InterPro" id="IPR013783">
    <property type="entry name" value="Ig-like_fold"/>
</dbReference>
<evidence type="ECO:0000256" key="2">
    <source>
        <dbReference type="ARBA" id="ARBA00022801"/>
    </source>
</evidence>
<dbReference type="InterPro" id="IPR006102">
    <property type="entry name" value="Ig-like_GH2"/>
</dbReference>
<dbReference type="SUPFAM" id="SSF49303">
    <property type="entry name" value="beta-Galactosidase/glucuronidase domain"/>
    <property type="match status" value="1"/>
</dbReference>
<dbReference type="Gene3D" id="2.60.40.10">
    <property type="entry name" value="Immunoglobulins"/>
    <property type="match status" value="3"/>
</dbReference>
<dbReference type="AlphaFoldDB" id="A0A316EBR0"/>
<dbReference type="InterPro" id="IPR051913">
    <property type="entry name" value="GH2_Domain-Containing"/>
</dbReference>
<dbReference type="Gene3D" id="2.60.120.260">
    <property type="entry name" value="Galactose-binding domain-like"/>
    <property type="match status" value="1"/>
</dbReference>
<protein>
    <submittedName>
        <fullName evidence="10">Beta-galactosidase</fullName>
    </submittedName>
</protein>
<dbReference type="Proteomes" id="UP000245489">
    <property type="component" value="Unassembled WGS sequence"/>
</dbReference>
<dbReference type="RefSeq" id="WP_109742221.1">
    <property type="nucleotide sequence ID" value="NZ_QGGO01000006.1"/>
</dbReference>
<evidence type="ECO:0000256" key="3">
    <source>
        <dbReference type="ARBA" id="ARBA00023295"/>
    </source>
</evidence>
<dbReference type="SUPFAM" id="SSF51445">
    <property type="entry name" value="(Trans)glycosidases"/>
    <property type="match status" value="1"/>
</dbReference>
<dbReference type="InterPro" id="IPR017853">
    <property type="entry name" value="GH"/>
</dbReference>
<evidence type="ECO:0000256" key="4">
    <source>
        <dbReference type="SAM" id="SignalP"/>
    </source>
</evidence>
<feature type="domain" description="Glycoside hydrolase family 2" evidence="9">
    <location>
        <begin position="698"/>
        <end position="799"/>
    </location>
</feature>
<dbReference type="PRINTS" id="PR00132">
    <property type="entry name" value="GLHYDRLASE2"/>
</dbReference>
<evidence type="ECO:0000259" key="7">
    <source>
        <dbReference type="Pfam" id="PF02837"/>
    </source>
</evidence>
<keyword evidence="11" id="KW-1185">Reference proteome</keyword>
<gene>
    <name evidence="10" type="ORF">LV89_01458</name>
</gene>
<sequence length="806" mass="91819">MYKAQYLLLFCLFFCFKISAQQETRTIINFNKDWKFYLGDEPKAKDQLYHDESWRKLNLPHDWSIEGQFAENHLATSQGGALPTGIGWYRKKFKVSQSFKNKISYVEFDGVYRNAEVWINGHYLGKRPYGYSSFRYEISKYLKYSNEENQLVVRVDNSEQPNSRWYTGSGIYRNVRLVHTSNLAIDHWGTFISTPKVTNQEATVKVETTVKNTTQNSQKIRLVSSIIDASGKEITSTSQEYVVKDSSATFQQNIVLQNPTLWNIKKPYLYKIVSKIYVQNRQLDSYETPLGIRFFDFQSATGFSLNGVPTKILGVCNHHDLGALGAAINVRAMERQLEILKEMGCNGIRISHNPPAPELLDLCDKMGFIVMDEAFDMWKKRKNKKDYAQNWDDWHKKDLEDMVKRDRNHPSIFVWSIGNEIREQFDSTGTTIAKELSAIVKTLDKTRPVTSALTETNPDKNFIFKSGALDVLGFNYKHEGYADLLKNFPNQKFIATETASALETRGRYDLPKDSVVFMPKDGKSKLTNGNADFTVSAFDNVAAYWGTTHEISWNAVKKYPHIAGLYVWSGFDYLGEPHPYPYPARSSYYGIIDLAGFPKDVYYMYQSEWTSKPVLHILPHWNWSVGQTVDVWAYFNQADEVELFLNDKSLGIRKKENDNIHVSWKVKYESGVLKAISRKNGKTVLTKQIQTAGKATKINLSVDRPILKANGEDLAFVKVSVTDENGNIVPNAGHLINFNVSGVGELVGVDNGYQASLEPFKTNYRKAYNGLCLAIIQTKETAGKIILKATSEGLESNEIVMESLVE</sequence>
<dbReference type="NCBIfam" id="NF041463">
    <property type="entry name" value="GalB"/>
    <property type="match status" value="1"/>
</dbReference>
<comment type="caution">
    <text evidence="10">The sequence shown here is derived from an EMBL/GenBank/DDBJ whole genome shotgun (WGS) entry which is preliminary data.</text>
</comment>
<feature type="signal peptide" evidence="4">
    <location>
        <begin position="1"/>
        <end position="20"/>
    </location>
</feature>
<evidence type="ECO:0000256" key="1">
    <source>
        <dbReference type="ARBA" id="ARBA00007401"/>
    </source>
</evidence>
<feature type="chain" id="PRO_5016425174" evidence="4">
    <location>
        <begin position="21"/>
        <end position="806"/>
    </location>
</feature>
<dbReference type="OrthoDB" id="857501at2"/>
<reference evidence="10 11" key="1">
    <citation type="submission" date="2018-05" db="EMBL/GenBank/DDBJ databases">
        <title>Genomic Encyclopedia of Archaeal and Bacterial Type Strains, Phase II (KMG-II): from individual species to whole genera.</title>
        <authorList>
            <person name="Goeker M."/>
        </authorList>
    </citation>
    <scope>NUCLEOTIDE SEQUENCE [LARGE SCALE GENOMIC DNA]</scope>
    <source>
        <strain evidence="10 11">DSM 22214</strain>
    </source>
</reference>
<dbReference type="InterPro" id="IPR008979">
    <property type="entry name" value="Galactose-bd-like_sf"/>
</dbReference>
<dbReference type="InterPro" id="IPR006104">
    <property type="entry name" value="Glyco_hydro_2_N"/>
</dbReference>
<accession>A0A316EBR0</accession>
<feature type="domain" description="Glycosyl hydrolases family 2 sugar binding" evidence="7">
    <location>
        <begin position="31"/>
        <end position="180"/>
    </location>
</feature>
<dbReference type="Pfam" id="PF02837">
    <property type="entry name" value="Glyco_hydro_2_N"/>
    <property type="match status" value="1"/>
</dbReference>
<evidence type="ECO:0000259" key="5">
    <source>
        <dbReference type="Pfam" id="PF00703"/>
    </source>
</evidence>
<feature type="domain" description="Glycoside hydrolase family 2 catalytic" evidence="6">
    <location>
        <begin position="303"/>
        <end position="454"/>
    </location>
</feature>
<feature type="domain" description="DUF4982" evidence="8">
    <location>
        <begin position="626"/>
        <end position="684"/>
    </location>
</feature>
<dbReference type="InterPro" id="IPR008964">
    <property type="entry name" value="Invasin/intimin_cell_adhesion"/>
</dbReference>
<dbReference type="InterPro" id="IPR023232">
    <property type="entry name" value="Glyco_hydro_2_AS"/>
</dbReference>
<dbReference type="Pfam" id="PF02836">
    <property type="entry name" value="Glyco_hydro_2_C"/>
    <property type="match status" value="1"/>
</dbReference>
<evidence type="ECO:0000259" key="6">
    <source>
        <dbReference type="Pfam" id="PF02836"/>
    </source>
</evidence>
<name>A0A316EBR0_9BACT</name>
<evidence type="ECO:0000259" key="8">
    <source>
        <dbReference type="Pfam" id="PF16355"/>
    </source>
</evidence>
<dbReference type="Pfam" id="PF18565">
    <property type="entry name" value="Glyco_hydro2_C5"/>
    <property type="match status" value="1"/>
</dbReference>
<dbReference type="GO" id="GO:0005975">
    <property type="term" value="P:carbohydrate metabolic process"/>
    <property type="evidence" value="ECO:0007669"/>
    <property type="project" value="InterPro"/>
</dbReference>
<dbReference type="Pfam" id="PF00703">
    <property type="entry name" value="Glyco_hydro_2"/>
    <property type="match status" value="1"/>
</dbReference>
<dbReference type="GO" id="GO:0004553">
    <property type="term" value="F:hydrolase activity, hydrolyzing O-glycosyl compounds"/>
    <property type="evidence" value="ECO:0007669"/>
    <property type="project" value="InterPro"/>
</dbReference>
<dbReference type="InterPro" id="IPR006103">
    <property type="entry name" value="Glyco_hydro_2_cat"/>
</dbReference>
<dbReference type="InterPro" id="IPR040605">
    <property type="entry name" value="Glyco_hydro2_dom5"/>
</dbReference>
<dbReference type="InterPro" id="IPR006101">
    <property type="entry name" value="Glyco_hydro_2"/>
</dbReference>
<dbReference type="Gene3D" id="3.20.20.80">
    <property type="entry name" value="Glycosidases"/>
    <property type="match status" value="1"/>
</dbReference>
<dbReference type="PANTHER" id="PTHR42732:SF1">
    <property type="entry name" value="BETA-MANNOSIDASE"/>
    <property type="match status" value="1"/>
</dbReference>
<dbReference type="InterPro" id="IPR036156">
    <property type="entry name" value="Beta-gal/glucu_dom_sf"/>
</dbReference>
<keyword evidence="4" id="KW-0732">Signal</keyword>
<comment type="similarity">
    <text evidence="1">Belongs to the glycosyl hydrolase 2 family.</text>
</comment>